<evidence type="ECO:0000313" key="2">
    <source>
        <dbReference type="EMBL" id="RDH22006.1"/>
    </source>
</evidence>
<evidence type="ECO:0000256" key="1">
    <source>
        <dbReference type="SAM" id="Phobius"/>
    </source>
</evidence>
<sequence length="96" mass="11084">MELHTKFQNSFTLVALQFSILVGFVSMIQLKLLVLVVNTHWRQYIYPASLRNSHTGWMTETSTPKIAPEPCLRRHNLQFVSFESLPPPLCAQFYSS</sequence>
<accession>A0A370C5X7</accession>
<dbReference type="EMBL" id="KZ851909">
    <property type="protein sequence ID" value="RDH22006.1"/>
    <property type="molecule type" value="Genomic_DNA"/>
</dbReference>
<dbReference type="Proteomes" id="UP000253845">
    <property type="component" value="Unassembled WGS sequence"/>
</dbReference>
<proteinExistence type="predicted"/>
<feature type="transmembrane region" description="Helical" evidence="1">
    <location>
        <begin position="12"/>
        <end position="37"/>
    </location>
</feature>
<name>A0A370C5X7_ASPNG</name>
<keyword evidence="1" id="KW-1133">Transmembrane helix</keyword>
<keyword evidence="1" id="KW-0472">Membrane</keyword>
<evidence type="ECO:0000313" key="3">
    <source>
        <dbReference type="Proteomes" id="UP000253845"/>
    </source>
</evidence>
<reference evidence="2 3" key="1">
    <citation type="submission" date="2018-07" db="EMBL/GenBank/DDBJ databases">
        <title>Section-level genome sequencing of Aspergillus section Nigri to investigate inter- and intra-species variation.</title>
        <authorList>
            <consortium name="DOE Joint Genome Institute"/>
            <person name="Vesth T.C."/>
            <person name="Nybo J.L."/>
            <person name="Theobald S."/>
            <person name="Frisvad J.C."/>
            <person name="Larsen T.O."/>
            <person name="Nielsen K.F."/>
            <person name="Hoof J.B."/>
            <person name="Brandl J."/>
            <person name="Salamov A."/>
            <person name="Riley R."/>
            <person name="Gladden J.M."/>
            <person name="Phatale P."/>
            <person name="Nielsen M.T."/>
            <person name="Lyhne E.K."/>
            <person name="Kogle M.E."/>
            <person name="Strasser K."/>
            <person name="McDonnell E."/>
            <person name="Barry K."/>
            <person name="Clum A."/>
            <person name="Chen C."/>
            <person name="Nolan M."/>
            <person name="Sandor L."/>
            <person name="Kuo A."/>
            <person name="Lipzen A."/>
            <person name="Hainaut M."/>
            <person name="Drula E."/>
            <person name="Tsang A."/>
            <person name="Magnuson J.K."/>
            <person name="Henrissat B."/>
            <person name="Wiebenga A."/>
            <person name="Simmons B.A."/>
            <person name="Makela M.R."/>
            <person name="De vries R.P."/>
            <person name="Grigoriev I.V."/>
            <person name="Mortensen U.H."/>
            <person name="Baker S.E."/>
            <person name="Andersen M.R."/>
        </authorList>
    </citation>
    <scope>NUCLEOTIDE SEQUENCE [LARGE SCALE GENOMIC DNA]</scope>
    <source>
        <strain evidence="2 3">ATCC 13496</strain>
    </source>
</reference>
<protein>
    <submittedName>
        <fullName evidence="2">Uncharacterized protein</fullName>
    </submittedName>
</protein>
<organism evidence="2 3">
    <name type="scientific">Aspergillus niger ATCC 13496</name>
    <dbReference type="NCBI Taxonomy" id="1353008"/>
    <lineage>
        <taxon>Eukaryota</taxon>
        <taxon>Fungi</taxon>
        <taxon>Dikarya</taxon>
        <taxon>Ascomycota</taxon>
        <taxon>Pezizomycotina</taxon>
        <taxon>Eurotiomycetes</taxon>
        <taxon>Eurotiomycetidae</taxon>
        <taxon>Eurotiales</taxon>
        <taxon>Aspergillaceae</taxon>
        <taxon>Aspergillus</taxon>
        <taxon>Aspergillus subgen. Circumdati</taxon>
    </lineage>
</organism>
<dbReference type="AlphaFoldDB" id="A0A370C5X7"/>
<dbReference type="VEuPathDB" id="FungiDB:M747DRAFT_18120"/>
<keyword evidence="1" id="KW-0812">Transmembrane</keyword>
<gene>
    <name evidence="2" type="ORF">M747DRAFT_18120</name>
</gene>